<dbReference type="OrthoDB" id="6399635at2"/>
<dbReference type="InterPro" id="IPR017937">
    <property type="entry name" value="Thioredoxin_CS"/>
</dbReference>
<feature type="domain" description="Thioredoxin" evidence="5">
    <location>
        <begin position="244"/>
        <end position="384"/>
    </location>
</feature>
<dbReference type="Pfam" id="PF00578">
    <property type="entry name" value="AhpC-TSA"/>
    <property type="match status" value="1"/>
</dbReference>
<dbReference type="GO" id="GO:0016491">
    <property type="term" value="F:oxidoreductase activity"/>
    <property type="evidence" value="ECO:0007669"/>
    <property type="project" value="InterPro"/>
</dbReference>
<dbReference type="PROSITE" id="PS51352">
    <property type="entry name" value="THIOREDOXIN_2"/>
    <property type="match status" value="1"/>
</dbReference>
<evidence type="ECO:0000256" key="2">
    <source>
        <dbReference type="ARBA" id="ARBA00022748"/>
    </source>
</evidence>
<keyword evidence="4" id="KW-0676">Redox-active center</keyword>
<comment type="subcellular location">
    <subcellularLocation>
        <location evidence="1">Cell envelope</location>
    </subcellularLocation>
</comment>
<dbReference type="PANTHER" id="PTHR42852:SF6">
    <property type="entry name" value="THIOL:DISULFIDE INTERCHANGE PROTEIN DSBE"/>
    <property type="match status" value="1"/>
</dbReference>
<keyword evidence="2" id="KW-0201">Cytochrome c-type biogenesis</keyword>
<dbReference type="InterPro" id="IPR000866">
    <property type="entry name" value="AhpC/TSA"/>
</dbReference>
<evidence type="ECO:0000256" key="4">
    <source>
        <dbReference type="ARBA" id="ARBA00023284"/>
    </source>
</evidence>
<dbReference type="InterPro" id="IPR036249">
    <property type="entry name" value="Thioredoxin-like_sf"/>
</dbReference>
<dbReference type="InterPro" id="IPR050553">
    <property type="entry name" value="Thioredoxin_ResA/DsbE_sf"/>
</dbReference>
<dbReference type="GO" id="GO:0016209">
    <property type="term" value="F:antioxidant activity"/>
    <property type="evidence" value="ECO:0007669"/>
    <property type="project" value="InterPro"/>
</dbReference>
<dbReference type="CDD" id="cd02966">
    <property type="entry name" value="TlpA_like_family"/>
    <property type="match status" value="1"/>
</dbReference>
<dbReference type="EMBL" id="SNYV01000013">
    <property type="protein sequence ID" value="TDQ78112.1"/>
    <property type="molecule type" value="Genomic_DNA"/>
</dbReference>
<reference evidence="6 7" key="1">
    <citation type="submission" date="2019-03" db="EMBL/GenBank/DDBJ databases">
        <title>Genomic Encyclopedia of Archaeal and Bacterial Type Strains, Phase II (KMG-II): from individual species to whole genera.</title>
        <authorList>
            <person name="Goeker M."/>
        </authorList>
    </citation>
    <scope>NUCLEOTIDE SEQUENCE [LARGE SCALE GENOMIC DNA]</scope>
    <source>
        <strain evidence="6 7">DSM 28353</strain>
    </source>
</reference>
<evidence type="ECO:0000313" key="7">
    <source>
        <dbReference type="Proteomes" id="UP000295292"/>
    </source>
</evidence>
<keyword evidence="7" id="KW-1185">Reference proteome</keyword>
<dbReference type="GO" id="GO:0030313">
    <property type="term" value="C:cell envelope"/>
    <property type="evidence" value="ECO:0007669"/>
    <property type="project" value="UniProtKB-SubCell"/>
</dbReference>
<dbReference type="PANTHER" id="PTHR42852">
    <property type="entry name" value="THIOL:DISULFIDE INTERCHANGE PROTEIN DSBE"/>
    <property type="match status" value="1"/>
</dbReference>
<dbReference type="Proteomes" id="UP000295292">
    <property type="component" value="Unassembled WGS sequence"/>
</dbReference>
<protein>
    <submittedName>
        <fullName evidence="6">Peroxiredoxin</fullName>
    </submittedName>
</protein>
<organism evidence="6 7">
    <name type="scientific">Sphingobacterium yanglingense</name>
    <dbReference type="NCBI Taxonomy" id="1437280"/>
    <lineage>
        <taxon>Bacteria</taxon>
        <taxon>Pseudomonadati</taxon>
        <taxon>Bacteroidota</taxon>
        <taxon>Sphingobacteriia</taxon>
        <taxon>Sphingobacteriales</taxon>
        <taxon>Sphingobacteriaceae</taxon>
        <taxon>Sphingobacterium</taxon>
    </lineage>
</organism>
<dbReference type="Gene3D" id="3.40.30.10">
    <property type="entry name" value="Glutaredoxin"/>
    <property type="match status" value="1"/>
</dbReference>
<dbReference type="Pfam" id="PF14289">
    <property type="entry name" value="DUF4369"/>
    <property type="match status" value="1"/>
</dbReference>
<keyword evidence="3" id="KW-1015">Disulfide bond</keyword>
<gene>
    <name evidence="6" type="ORF">CLV99_2090</name>
</gene>
<comment type="caution">
    <text evidence="6">The sequence shown here is derived from an EMBL/GenBank/DDBJ whole genome shotgun (WGS) entry which is preliminary data.</text>
</comment>
<dbReference type="SUPFAM" id="SSF52833">
    <property type="entry name" value="Thioredoxin-like"/>
    <property type="match status" value="1"/>
</dbReference>
<evidence type="ECO:0000313" key="6">
    <source>
        <dbReference type="EMBL" id="TDQ78112.1"/>
    </source>
</evidence>
<dbReference type="GO" id="GO:0017004">
    <property type="term" value="P:cytochrome complex assembly"/>
    <property type="evidence" value="ECO:0007669"/>
    <property type="project" value="UniProtKB-KW"/>
</dbReference>
<accession>A0A4R6WE96</accession>
<evidence type="ECO:0000256" key="3">
    <source>
        <dbReference type="ARBA" id="ARBA00023157"/>
    </source>
</evidence>
<evidence type="ECO:0000256" key="1">
    <source>
        <dbReference type="ARBA" id="ARBA00004196"/>
    </source>
</evidence>
<dbReference type="InterPro" id="IPR013766">
    <property type="entry name" value="Thioredoxin_domain"/>
</dbReference>
<sequence length="384" mass="43030">MIRQLADHKNYTHMKKVVRIFLALSFISVGAVAQMPKPASFKITGNIKGLQNEQVAVVIHNQIANKVDTLVAKSKGGKFLLKGKTQGTDFVNIYFGDMASRKMAYFYIEPGNINISGNMDSLSYLQISGTQTNEKYTQTQAYLVPIYDRRSALIQKIRVLDEKSAEYKDLGNQIKAKTDSVNDFKINFIKENPDSEISLGYLYVLQDNMPLNLAETLYNSLSPNLKKASQGKYIADKLAANKTVAIGRKAPDFTSSDTTGAPIKLSDFKGKYVLLEFWAHWCVPCRAQHPHMKATYEKFKDKGFTILQYSIDVKKDEKKWKEAIVKDGLNWPQASDLSTGKAPVAELYGVQPIPDSFLIAPDGTILGRRLSHKALEEMLEKALN</sequence>
<proteinExistence type="predicted"/>
<evidence type="ECO:0000259" key="5">
    <source>
        <dbReference type="PROSITE" id="PS51352"/>
    </source>
</evidence>
<dbReference type="AlphaFoldDB" id="A0A4R6WE96"/>
<dbReference type="PROSITE" id="PS00194">
    <property type="entry name" value="THIOREDOXIN_1"/>
    <property type="match status" value="1"/>
</dbReference>
<dbReference type="InterPro" id="IPR025380">
    <property type="entry name" value="DUF4369"/>
</dbReference>
<name>A0A4R6WE96_9SPHI</name>